<dbReference type="EMBL" id="SLVV01000004">
    <property type="protein sequence ID" value="TCN26242.1"/>
    <property type="molecule type" value="Genomic_DNA"/>
</dbReference>
<organism evidence="1 2">
    <name type="scientific">Mesobacillus foraminis</name>
    <dbReference type="NCBI Taxonomy" id="279826"/>
    <lineage>
        <taxon>Bacteria</taxon>
        <taxon>Bacillati</taxon>
        <taxon>Bacillota</taxon>
        <taxon>Bacilli</taxon>
        <taxon>Bacillales</taxon>
        <taxon>Bacillaceae</taxon>
        <taxon>Mesobacillus</taxon>
    </lineage>
</organism>
<comment type="caution">
    <text evidence="1">The sequence shown here is derived from an EMBL/GenBank/DDBJ whole genome shotgun (WGS) entry which is preliminary data.</text>
</comment>
<sequence length="196" mass="23368">MLFEESQLYTPWIVTHYDCFVKVDSWYHSPEEVTPSIWLKGNKVLYDPHHILSKVLKESSHLVYSPSPEEVEAWRNKVLAFIHETYRAVMRDEMYYALSNMDRVRWLVVYGWYMEMEQHLDSPYGGWSKIEGKRSKLKAGQLTLLESWESSRNSHEIMETMARVAAEFLRLNQSLSRKVNIRENEEYINKIIEMVI</sequence>
<accession>A0A4R2BIH5</accession>
<evidence type="ECO:0000313" key="1">
    <source>
        <dbReference type="EMBL" id="TCN26242.1"/>
    </source>
</evidence>
<keyword evidence="1" id="KW-0548">Nucleotidyltransferase</keyword>
<gene>
    <name evidence="1" type="ORF">EV146_104352</name>
</gene>
<dbReference type="AlphaFoldDB" id="A0A4R2BIH5"/>
<protein>
    <submittedName>
        <fullName evidence="1">Streptomycin adenylyltransferase</fullName>
    </submittedName>
</protein>
<dbReference type="Proteomes" id="UP000295689">
    <property type="component" value="Unassembled WGS sequence"/>
</dbReference>
<keyword evidence="1" id="KW-0808">Transferase</keyword>
<proteinExistence type="predicted"/>
<reference evidence="1 2" key="1">
    <citation type="journal article" date="2015" name="Stand. Genomic Sci.">
        <title>Genomic Encyclopedia of Bacterial and Archaeal Type Strains, Phase III: the genomes of soil and plant-associated and newly described type strains.</title>
        <authorList>
            <person name="Whitman W.B."/>
            <person name="Woyke T."/>
            <person name="Klenk H.P."/>
            <person name="Zhou Y."/>
            <person name="Lilburn T.G."/>
            <person name="Beck B.J."/>
            <person name="De Vos P."/>
            <person name="Vandamme P."/>
            <person name="Eisen J.A."/>
            <person name="Garrity G."/>
            <person name="Hugenholtz P."/>
            <person name="Kyrpides N.C."/>
        </authorList>
    </citation>
    <scope>NUCLEOTIDE SEQUENCE [LARGE SCALE GENOMIC DNA]</scope>
    <source>
        <strain evidence="1 2">CV53</strain>
    </source>
</reference>
<keyword evidence="2" id="KW-1185">Reference proteome</keyword>
<dbReference type="RefSeq" id="WP_309136136.1">
    <property type="nucleotide sequence ID" value="NZ_JABUHM010000015.1"/>
</dbReference>
<dbReference type="GO" id="GO:0016779">
    <property type="term" value="F:nucleotidyltransferase activity"/>
    <property type="evidence" value="ECO:0007669"/>
    <property type="project" value="UniProtKB-KW"/>
</dbReference>
<evidence type="ECO:0000313" key="2">
    <source>
        <dbReference type="Proteomes" id="UP000295689"/>
    </source>
</evidence>
<name>A0A4R2BIH5_9BACI</name>